<keyword evidence="10" id="KW-0812">Transmembrane</keyword>
<evidence type="ECO:0000256" key="4">
    <source>
        <dbReference type="ARBA" id="ARBA00022547"/>
    </source>
</evidence>
<evidence type="ECO:0000256" key="7">
    <source>
        <dbReference type="ARBA" id="ARBA00023128"/>
    </source>
</evidence>
<keyword evidence="9" id="KW-0066">ATP synthesis</keyword>
<evidence type="ECO:0000256" key="1">
    <source>
        <dbReference type="ARBA" id="ARBA00004325"/>
    </source>
</evidence>
<dbReference type="GO" id="GO:1902600">
    <property type="term" value="P:proton transmembrane transport"/>
    <property type="evidence" value="ECO:0007669"/>
    <property type="project" value="UniProtKB-KW"/>
</dbReference>
<keyword evidence="5" id="KW-0375">Hydrogen ion transport</keyword>
<protein>
    <recommendedName>
        <fullName evidence="13">ATP synthase subunit f, mitochondrial</fullName>
    </recommendedName>
</protein>
<comment type="subcellular location">
    <subcellularLocation>
        <location evidence="1">Mitochondrion membrane</location>
    </subcellularLocation>
</comment>
<comment type="similarity">
    <text evidence="2">Belongs to the ATPase F chain family.</text>
</comment>
<dbReference type="GO" id="GO:0045259">
    <property type="term" value="C:proton-transporting ATP synthase complex"/>
    <property type="evidence" value="ECO:0007669"/>
    <property type="project" value="UniProtKB-KW"/>
</dbReference>
<accession>A0A8W8NDX9</accession>
<dbReference type="OrthoDB" id="8921675at2759"/>
<dbReference type="GO" id="GO:0031966">
    <property type="term" value="C:mitochondrial membrane"/>
    <property type="evidence" value="ECO:0007669"/>
    <property type="project" value="UniProtKB-SubCell"/>
</dbReference>
<evidence type="ECO:0000256" key="3">
    <source>
        <dbReference type="ARBA" id="ARBA00022448"/>
    </source>
</evidence>
<dbReference type="InterPro" id="IPR019344">
    <property type="entry name" value="F1F0-ATPsyn_F_prd"/>
</dbReference>
<evidence type="ECO:0000313" key="12">
    <source>
        <dbReference type="Proteomes" id="UP000005408"/>
    </source>
</evidence>
<dbReference type="GO" id="GO:0006754">
    <property type="term" value="P:ATP biosynthetic process"/>
    <property type="evidence" value="ECO:0007669"/>
    <property type="project" value="UniProtKB-KW"/>
</dbReference>
<evidence type="ECO:0000256" key="9">
    <source>
        <dbReference type="ARBA" id="ARBA00023310"/>
    </source>
</evidence>
<reference evidence="11" key="1">
    <citation type="submission" date="2022-08" db="UniProtKB">
        <authorList>
            <consortium name="EnsemblMetazoa"/>
        </authorList>
    </citation>
    <scope>IDENTIFICATION</scope>
    <source>
        <strain evidence="11">05x7-T-G4-1.051#20</strain>
    </source>
</reference>
<keyword evidence="4" id="KW-0138">CF(0)</keyword>
<evidence type="ECO:0000256" key="2">
    <source>
        <dbReference type="ARBA" id="ARBA00005895"/>
    </source>
</evidence>
<dbReference type="AlphaFoldDB" id="A0A8W8NDX9"/>
<keyword evidence="12" id="KW-1185">Reference proteome</keyword>
<feature type="transmembrane region" description="Helical" evidence="10">
    <location>
        <begin position="83"/>
        <end position="102"/>
    </location>
</feature>
<evidence type="ECO:0000256" key="6">
    <source>
        <dbReference type="ARBA" id="ARBA00023065"/>
    </source>
</evidence>
<evidence type="ECO:0000256" key="10">
    <source>
        <dbReference type="SAM" id="Phobius"/>
    </source>
</evidence>
<proteinExistence type="inferred from homology"/>
<dbReference type="KEGG" id="crg:105322557"/>
<dbReference type="GeneID" id="105322557"/>
<dbReference type="EnsemblMetazoa" id="G650.2">
    <property type="protein sequence ID" value="G650.2:cds"/>
    <property type="gene ID" value="G650"/>
</dbReference>
<evidence type="ECO:0000256" key="8">
    <source>
        <dbReference type="ARBA" id="ARBA00023136"/>
    </source>
</evidence>
<sequence>MGNALNNTNLGGFPKEYNPRIHGAYQADRFYGTPDKPFSSLKVNEVFQWLNRRDMSLTGIARFYSRKLYSHQRRYHLSAGSKGVGFVHFALFFSFLGFIRAYKHDRHLDDGKYH</sequence>
<keyword evidence="7" id="KW-0496">Mitochondrion</keyword>
<evidence type="ECO:0008006" key="13">
    <source>
        <dbReference type="Google" id="ProtNLM"/>
    </source>
</evidence>
<evidence type="ECO:0000256" key="5">
    <source>
        <dbReference type="ARBA" id="ARBA00022781"/>
    </source>
</evidence>
<evidence type="ECO:0000313" key="11">
    <source>
        <dbReference type="EnsemblMetazoa" id="G650.1:cds"/>
    </source>
</evidence>
<keyword evidence="3" id="KW-0813">Transport</keyword>
<dbReference type="Pfam" id="PF10206">
    <property type="entry name" value="WRW"/>
    <property type="match status" value="1"/>
</dbReference>
<name>A0A8W8NDX9_MAGGI</name>
<keyword evidence="8 10" id="KW-0472">Membrane</keyword>
<dbReference type="EnsemblMetazoa" id="G650.1">
    <property type="protein sequence ID" value="G650.1:cds"/>
    <property type="gene ID" value="G650"/>
</dbReference>
<organism evidence="11 12">
    <name type="scientific">Magallana gigas</name>
    <name type="common">Pacific oyster</name>
    <name type="synonym">Crassostrea gigas</name>
    <dbReference type="NCBI Taxonomy" id="29159"/>
    <lineage>
        <taxon>Eukaryota</taxon>
        <taxon>Metazoa</taxon>
        <taxon>Spiralia</taxon>
        <taxon>Lophotrochozoa</taxon>
        <taxon>Mollusca</taxon>
        <taxon>Bivalvia</taxon>
        <taxon>Autobranchia</taxon>
        <taxon>Pteriomorphia</taxon>
        <taxon>Ostreida</taxon>
        <taxon>Ostreoidea</taxon>
        <taxon>Ostreidae</taxon>
        <taxon>Magallana</taxon>
    </lineage>
</organism>
<dbReference type="Proteomes" id="UP000005408">
    <property type="component" value="Unassembled WGS sequence"/>
</dbReference>
<keyword evidence="10" id="KW-1133">Transmembrane helix</keyword>
<dbReference type="OMA" id="IHGAYQA"/>
<keyword evidence="6" id="KW-0406">Ion transport</keyword>